<proteinExistence type="predicted"/>
<sequence length="131" mass="15690">MLIMGAKLTHSQLVELGQYLGYPLSTGICRGFSMMLCQAWLVEESYKFFYRLKCIESYDNDFEKLKYDIEQIRLHTKNYGFFNYPEETEIFLEIPAFYEGIQLYLNPARYFELFSQYLNQENLEDLFNCIS</sequence>
<evidence type="ECO:0000313" key="1">
    <source>
        <dbReference type="EMBL" id="STX81458.1"/>
    </source>
</evidence>
<dbReference type="Proteomes" id="UP000254794">
    <property type="component" value="Unassembled WGS sequence"/>
</dbReference>
<evidence type="ECO:0000313" key="2">
    <source>
        <dbReference type="Proteomes" id="UP000254794"/>
    </source>
</evidence>
<protein>
    <submittedName>
        <fullName evidence="1">Uncharacterized protein</fullName>
    </submittedName>
</protein>
<keyword evidence="2" id="KW-1185">Reference proteome</keyword>
<organism evidence="1 2">
    <name type="scientific">Legionella busanensis</name>
    <dbReference type="NCBI Taxonomy" id="190655"/>
    <lineage>
        <taxon>Bacteria</taxon>
        <taxon>Pseudomonadati</taxon>
        <taxon>Pseudomonadota</taxon>
        <taxon>Gammaproteobacteria</taxon>
        <taxon>Legionellales</taxon>
        <taxon>Legionellaceae</taxon>
        <taxon>Legionella</taxon>
    </lineage>
</organism>
<accession>A0A378K941</accession>
<name>A0A378K941_9GAMM</name>
<dbReference type="AlphaFoldDB" id="A0A378K941"/>
<gene>
    <name evidence="1" type="ORF">NCTC13316_03331</name>
</gene>
<dbReference type="EMBL" id="UGOD01000004">
    <property type="protein sequence ID" value="STX81458.1"/>
    <property type="molecule type" value="Genomic_DNA"/>
</dbReference>
<reference evidence="1 2" key="1">
    <citation type="submission" date="2018-06" db="EMBL/GenBank/DDBJ databases">
        <authorList>
            <consortium name="Pathogen Informatics"/>
            <person name="Doyle S."/>
        </authorList>
    </citation>
    <scope>NUCLEOTIDE SEQUENCE [LARGE SCALE GENOMIC DNA]</scope>
    <source>
        <strain evidence="1 2">NCTC13316</strain>
    </source>
</reference>